<keyword evidence="1" id="KW-0464">Manganese</keyword>
<organism evidence="3 4">
    <name type="scientific">Acinetobacter faecalis</name>
    <dbReference type="NCBI Taxonomy" id="2665161"/>
    <lineage>
        <taxon>Bacteria</taxon>
        <taxon>Pseudomonadati</taxon>
        <taxon>Pseudomonadota</taxon>
        <taxon>Gammaproteobacteria</taxon>
        <taxon>Moraxellales</taxon>
        <taxon>Moraxellaceae</taxon>
        <taxon>Acinetobacter</taxon>
    </lineage>
</organism>
<gene>
    <name evidence="3" type="ORF">GIX10_07600</name>
</gene>
<dbReference type="PANTHER" id="PTHR10277">
    <property type="entry name" value="HOMOCITRATE SYNTHASE-RELATED"/>
    <property type="match status" value="1"/>
</dbReference>
<dbReference type="Gene3D" id="3.20.20.70">
    <property type="entry name" value="Aldolase class I"/>
    <property type="match status" value="1"/>
</dbReference>
<dbReference type="InterPro" id="IPR050073">
    <property type="entry name" value="2-IPM_HCS-like"/>
</dbReference>
<dbReference type="PROSITE" id="PS50991">
    <property type="entry name" value="PYR_CT"/>
    <property type="match status" value="1"/>
</dbReference>
<dbReference type="PANTHER" id="PTHR10277:SF9">
    <property type="entry name" value="2-ISOPROPYLMALATE SYNTHASE 1, CHLOROPLASTIC-RELATED"/>
    <property type="match status" value="1"/>
</dbReference>
<evidence type="ECO:0000313" key="4">
    <source>
        <dbReference type="Proteomes" id="UP000473854"/>
    </source>
</evidence>
<reference evidence="3 4" key="1">
    <citation type="submission" date="2019-11" db="EMBL/GenBank/DDBJ databases">
        <authorList>
            <person name="An D."/>
        </authorList>
    </citation>
    <scope>NUCLEOTIDE SEQUENCE [LARGE SCALE GENOMIC DNA]</scope>
    <source>
        <strain evidence="3 4">YIM 103518</strain>
    </source>
</reference>
<evidence type="ECO:0000259" key="2">
    <source>
        <dbReference type="PROSITE" id="PS50991"/>
    </source>
</evidence>
<dbReference type="Pfam" id="PF00682">
    <property type="entry name" value="HMGL-like"/>
    <property type="match status" value="1"/>
</dbReference>
<dbReference type="InterPro" id="IPR000891">
    <property type="entry name" value="PYR_CT"/>
</dbReference>
<evidence type="ECO:0000313" key="3">
    <source>
        <dbReference type="EMBL" id="MTD11292.1"/>
    </source>
</evidence>
<feature type="domain" description="Pyruvate carboxyltransferase" evidence="2">
    <location>
        <begin position="15"/>
        <end position="269"/>
    </location>
</feature>
<dbReference type="Proteomes" id="UP000473854">
    <property type="component" value="Unassembled WGS sequence"/>
</dbReference>
<dbReference type="AlphaFoldDB" id="A0A6L6GF09"/>
<dbReference type="EMBL" id="WLYL01000019">
    <property type="protein sequence ID" value="MTD11292.1"/>
    <property type="molecule type" value="Genomic_DNA"/>
</dbReference>
<name>A0A6L6GF09_9GAMM</name>
<evidence type="ECO:0000256" key="1">
    <source>
        <dbReference type="ARBA" id="ARBA00023211"/>
    </source>
</evidence>
<sequence length="543" mass="61199">MPTLKCKRGGRSVSFSILDCTLRDGGYYTNWDFKPHVVDAYFSAIKRLPVQYVEVGYRSPPKKGYLGQYFYLNNNTLQSCKKKIRSDQELAIMLNYKDINEKNIHILMSDLKDIVSLIRFACPPDQISKCVEYCKIIKSFGVKTAINIMYLSDYINTLETFEPLIDTHNIVDYISLVDSYGSVFPEQVENIFRSITSFLKQPVGFHGHDNLSLAFANSLAAIRGGAKIIDSTILGMGRGAGNLKTELIGVYHNSVNSSINEYCEISQCLNVFKELKLEHQWGDNLAYMISGCENLPQAKVMDWLGTNRYEVQSIVEALIVDDKIKKYDESSYTILKDLSLDSCNAVIIGGGNSVNEFSESIRQFITITKTPVIYSSMKYLNLFKDLNVHQFVCLSGQEINKFDIYELNDSGQLNALNFVCLPPPRFNGSVPNFGRIYQVNSSVNSDLKLNKLGEILDVSPLHMALEVAKNININKLYLVGFDGYANATPVQQGYAKDVQNAINNAISIDSKWCKSIVALTPTLYEINQQSIFQFLQVNVNEKF</sequence>
<comment type="caution">
    <text evidence="3">The sequence shown here is derived from an EMBL/GenBank/DDBJ whole genome shotgun (WGS) entry which is preliminary data.</text>
</comment>
<dbReference type="SUPFAM" id="SSF51569">
    <property type="entry name" value="Aldolase"/>
    <property type="match status" value="1"/>
</dbReference>
<dbReference type="GO" id="GO:0009098">
    <property type="term" value="P:L-leucine biosynthetic process"/>
    <property type="evidence" value="ECO:0007669"/>
    <property type="project" value="TreeGrafter"/>
</dbReference>
<dbReference type="InterPro" id="IPR013785">
    <property type="entry name" value="Aldolase_TIM"/>
</dbReference>
<dbReference type="GO" id="GO:0003852">
    <property type="term" value="F:2-isopropylmalate synthase activity"/>
    <property type="evidence" value="ECO:0007669"/>
    <property type="project" value="TreeGrafter"/>
</dbReference>
<protein>
    <recommendedName>
        <fullName evidence="2">Pyruvate carboxyltransferase domain-containing protein</fullName>
    </recommendedName>
</protein>
<accession>A0A6L6GF09</accession>
<proteinExistence type="predicted"/>